<proteinExistence type="predicted"/>
<comment type="caution">
    <text evidence="2">The sequence shown here is derived from an EMBL/GenBank/DDBJ whole genome shotgun (WGS) entry which is preliminary data.</text>
</comment>
<name>A0A401ZW24_9CHLR</name>
<organism evidence="2 3">
    <name type="scientific">Tengunoibacter tsumagoiensis</name>
    <dbReference type="NCBI Taxonomy" id="2014871"/>
    <lineage>
        <taxon>Bacteria</taxon>
        <taxon>Bacillati</taxon>
        <taxon>Chloroflexota</taxon>
        <taxon>Ktedonobacteria</taxon>
        <taxon>Ktedonobacterales</taxon>
        <taxon>Dictyobacteraceae</taxon>
        <taxon>Tengunoibacter</taxon>
    </lineage>
</organism>
<evidence type="ECO:0000313" key="2">
    <source>
        <dbReference type="EMBL" id="GCE11105.1"/>
    </source>
</evidence>
<keyword evidence="1" id="KW-1133">Transmembrane helix</keyword>
<dbReference type="Proteomes" id="UP000287352">
    <property type="component" value="Unassembled WGS sequence"/>
</dbReference>
<keyword evidence="1" id="KW-0472">Membrane</keyword>
<dbReference type="AlphaFoldDB" id="A0A401ZW24"/>
<gene>
    <name evidence="2" type="ORF">KTT_09640</name>
</gene>
<keyword evidence="3" id="KW-1185">Reference proteome</keyword>
<keyword evidence="1" id="KW-0812">Transmembrane</keyword>
<protein>
    <submittedName>
        <fullName evidence="2">Uncharacterized protein</fullName>
    </submittedName>
</protein>
<evidence type="ECO:0000256" key="1">
    <source>
        <dbReference type="SAM" id="Phobius"/>
    </source>
</evidence>
<reference evidence="3" key="1">
    <citation type="submission" date="2018-12" db="EMBL/GenBank/DDBJ databases">
        <title>Tengunoibacter tsumagoiensis gen. nov., sp. nov., Dictyobacter kobayashii sp. nov., D. alpinus sp. nov., and D. joshuensis sp. nov. and description of Dictyobacteraceae fam. nov. within the order Ktedonobacterales isolated from Tengu-no-mugimeshi.</title>
        <authorList>
            <person name="Wang C.M."/>
            <person name="Zheng Y."/>
            <person name="Sakai Y."/>
            <person name="Toyoda A."/>
            <person name="Minakuchi Y."/>
            <person name="Abe K."/>
            <person name="Yokota A."/>
            <person name="Yabe S."/>
        </authorList>
    </citation>
    <scope>NUCLEOTIDE SEQUENCE [LARGE SCALE GENOMIC DNA]</scope>
    <source>
        <strain evidence="3">Uno3</strain>
    </source>
</reference>
<evidence type="ECO:0000313" key="3">
    <source>
        <dbReference type="Proteomes" id="UP000287352"/>
    </source>
</evidence>
<dbReference type="EMBL" id="BIFR01000001">
    <property type="protein sequence ID" value="GCE11105.1"/>
    <property type="molecule type" value="Genomic_DNA"/>
</dbReference>
<feature type="transmembrane region" description="Helical" evidence="1">
    <location>
        <begin position="38"/>
        <end position="64"/>
    </location>
</feature>
<sequence length="68" mass="7881">MNKRNQGKRDFFLLALTNLCISILCFFTFFRFPPNTFLYFFVLSVGCFALLGSGFYTFLFILAAKNVD</sequence>
<feature type="transmembrane region" description="Helical" evidence="1">
    <location>
        <begin position="12"/>
        <end position="32"/>
    </location>
</feature>
<accession>A0A401ZW24</accession>